<feature type="compositionally biased region" description="Basic and acidic residues" evidence="7">
    <location>
        <begin position="370"/>
        <end position="380"/>
    </location>
</feature>
<feature type="compositionally biased region" description="Polar residues" evidence="7">
    <location>
        <begin position="678"/>
        <end position="688"/>
    </location>
</feature>
<evidence type="ECO:0000256" key="6">
    <source>
        <dbReference type="PROSITE-ProRule" id="PRU00175"/>
    </source>
</evidence>
<feature type="compositionally biased region" description="Polar residues" evidence="7">
    <location>
        <begin position="597"/>
        <end position="609"/>
    </location>
</feature>
<dbReference type="Gene3D" id="3.30.40.10">
    <property type="entry name" value="Zinc/RING finger domain, C3HC4 (zinc finger)"/>
    <property type="match status" value="1"/>
</dbReference>
<evidence type="ECO:0000256" key="3">
    <source>
        <dbReference type="ARBA" id="ARBA00022723"/>
    </source>
</evidence>
<dbReference type="AlphaFoldDB" id="A0AB34KDJ4"/>
<keyword evidence="5" id="KW-0862">Zinc</keyword>
<keyword evidence="4 6" id="KW-0863">Zinc-finger</keyword>
<evidence type="ECO:0000256" key="7">
    <source>
        <dbReference type="SAM" id="MobiDB-lite"/>
    </source>
</evidence>
<feature type="compositionally biased region" description="Polar residues" evidence="7">
    <location>
        <begin position="30"/>
        <end position="55"/>
    </location>
</feature>
<organism evidence="9 10">
    <name type="scientific">Cladosporium halotolerans</name>
    <dbReference type="NCBI Taxonomy" id="1052096"/>
    <lineage>
        <taxon>Eukaryota</taxon>
        <taxon>Fungi</taxon>
        <taxon>Dikarya</taxon>
        <taxon>Ascomycota</taxon>
        <taxon>Pezizomycotina</taxon>
        <taxon>Dothideomycetes</taxon>
        <taxon>Dothideomycetidae</taxon>
        <taxon>Cladosporiales</taxon>
        <taxon>Cladosporiaceae</taxon>
        <taxon>Cladosporium</taxon>
    </lineage>
</organism>
<dbReference type="PROSITE" id="PS00518">
    <property type="entry name" value="ZF_RING_1"/>
    <property type="match status" value="1"/>
</dbReference>
<name>A0AB34KDJ4_9PEZI</name>
<feature type="region of interest" description="Disordered" evidence="7">
    <location>
        <begin position="579"/>
        <end position="609"/>
    </location>
</feature>
<evidence type="ECO:0000256" key="1">
    <source>
        <dbReference type="ARBA" id="ARBA00004496"/>
    </source>
</evidence>
<sequence>MSSQPPALSKTASNSKQPPSASSPAPAVSTTQAFFSNTSGGVRSNPSTRSAAPRNSQASKPKHKAKSKATYRLVDEDAEAELASMQNPHGRRGQQSITHLMNFALPPRPQTHQHQFRHGGRRGERRNTTWGLGSGYHAVDKARYIHANYRFIVDPRGDYRAQSVDADVHLDWTNVLQVIASSKSQSASCPICLGEPTAPRMAKCGHIFCAPCLIRYMHSEDGDAPPEKRARWQKCPICWDRIYVSETRPARFYEGQEGDAPREGGDVVLRLVTRKPGSTLAMPRESGEVVPKGENIPWHLATEVMDYAHLMKGSEDYMNEQYDEALAAVELLEKEDELMFGEDAEWTGRAKRMLLEAKDKIQGIGNPPEQPKKPEPKPERAPIQFNDNDEGVPDMYLSKHAQNTPQVNDVLSNSAADETANDSQSNTDNVPRTVAEMRQRQYEKPQPNEYLFYHGLQHYYLSPLDIRILKAAFGSYNNFPSSILPRVERVSSGHVVDDELRKRVKYLGHLPYGCEVGFLECDWTDTVSPEILKEFAVPIDRRRKRHHEKEAREEKDRIRIEKASEKEIAAIRRNKRPSIPNDLFSADNLPTLPGSATDDSGTSPPWANRTTSAFASLASPGTSPNAQRTVWGTAAVAQSDPDYDNLPPDSHFAVDDGWLQGWEKDLMKEEEELMARTTEMSLQDNTDTGNAGSAANAPAPAGAKGKKGKKGKKITLMSTTNRRTA</sequence>
<dbReference type="InterPro" id="IPR013083">
    <property type="entry name" value="Znf_RING/FYVE/PHD"/>
</dbReference>
<evidence type="ECO:0000256" key="5">
    <source>
        <dbReference type="ARBA" id="ARBA00022833"/>
    </source>
</evidence>
<dbReference type="GO" id="GO:0045944">
    <property type="term" value="P:positive regulation of transcription by RNA polymerase II"/>
    <property type="evidence" value="ECO:0007669"/>
    <property type="project" value="TreeGrafter"/>
</dbReference>
<dbReference type="PANTHER" id="PTHR12983:SF9">
    <property type="entry name" value="E3 UBIQUITIN-PROTEIN LIGASE RNF10"/>
    <property type="match status" value="1"/>
</dbReference>
<keyword evidence="3" id="KW-0479">Metal-binding</keyword>
<keyword evidence="2" id="KW-0963">Cytoplasm</keyword>
<dbReference type="PANTHER" id="PTHR12983">
    <property type="entry name" value="RING FINGER 10 FAMILY MEMBER"/>
    <property type="match status" value="1"/>
</dbReference>
<dbReference type="GO" id="GO:0008270">
    <property type="term" value="F:zinc ion binding"/>
    <property type="evidence" value="ECO:0007669"/>
    <property type="project" value="UniProtKB-KW"/>
</dbReference>
<evidence type="ECO:0000313" key="9">
    <source>
        <dbReference type="EMBL" id="KAL1581946.1"/>
    </source>
</evidence>
<dbReference type="InterPro" id="IPR001841">
    <property type="entry name" value="Znf_RING"/>
</dbReference>
<dbReference type="RefSeq" id="XP_069225053.1">
    <property type="nucleotide sequence ID" value="XM_069377894.1"/>
</dbReference>
<proteinExistence type="predicted"/>
<evidence type="ECO:0000256" key="2">
    <source>
        <dbReference type="ARBA" id="ARBA00022490"/>
    </source>
</evidence>
<evidence type="ECO:0000259" key="8">
    <source>
        <dbReference type="PROSITE" id="PS50089"/>
    </source>
</evidence>
<feature type="region of interest" description="Disordered" evidence="7">
    <location>
        <begin position="359"/>
        <end position="390"/>
    </location>
</feature>
<comment type="subcellular location">
    <subcellularLocation>
        <location evidence="1">Cytoplasm</location>
    </subcellularLocation>
</comment>
<gene>
    <name evidence="9" type="ORF">WHR41_09290</name>
</gene>
<dbReference type="EMBL" id="JAAQHG020000094">
    <property type="protein sequence ID" value="KAL1581946.1"/>
    <property type="molecule type" value="Genomic_DNA"/>
</dbReference>
<feature type="domain" description="RING-type" evidence="8">
    <location>
        <begin position="189"/>
        <end position="238"/>
    </location>
</feature>
<dbReference type="InterPro" id="IPR017907">
    <property type="entry name" value="Znf_RING_CS"/>
</dbReference>
<dbReference type="SUPFAM" id="SSF57850">
    <property type="entry name" value="RING/U-box"/>
    <property type="match status" value="1"/>
</dbReference>
<dbReference type="Pfam" id="PF13923">
    <property type="entry name" value="zf-C3HC4_2"/>
    <property type="match status" value="1"/>
</dbReference>
<dbReference type="GO" id="GO:0005737">
    <property type="term" value="C:cytoplasm"/>
    <property type="evidence" value="ECO:0007669"/>
    <property type="project" value="UniProtKB-SubCell"/>
</dbReference>
<dbReference type="PROSITE" id="PS50089">
    <property type="entry name" value="ZF_RING_2"/>
    <property type="match status" value="1"/>
</dbReference>
<feature type="region of interest" description="Disordered" evidence="7">
    <location>
        <begin position="674"/>
        <end position="725"/>
    </location>
</feature>
<dbReference type="GO" id="GO:0000976">
    <property type="term" value="F:transcription cis-regulatory region binding"/>
    <property type="evidence" value="ECO:0007669"/>
    <property type="project" value="TreeGrafter"/>
</dbReference>
<feature type="compositionally biased region" description="Polar residues" evidence="7">
    <location>
        <begin position="716"/>
        <end position="725"/>
    </location>
</feature>
<reference evidence="9 10" key="1">
    <citation type="journal article" date="2020" name="Microbiol. Resour. Announc.">
        <title>Draft Genome Sequence of a Cladosporium Species Isolated from the Mesophotic Ascidian Didemnum maculosum.</title>
        <authorList>
            <person name="Gioti A."/>
            <person name="Siaperas R."/>
            <person name="Nikolaivits E."/>
            <person name="Le Goff G."/>
            <person name="Ouazzani J."/>
            <person name="Kotoulas G."/>
            <person name="Topakas E."/>
        </authorList>
    </citation>
    <scope>NUCLEOTIDE SEQUENCE [LARGE SCALE GENOMIC DNA]</scope>
    <source>
        <strain evidence="9 10">TM138-S3</strain>
    </source>
</reference>
<dbReference type="GeneID" id="96010732"/>
<keyword evidence="10" id="KW-1185">Reference proteome</keyword>
<feature type="region of interest" description="Disordered" evidence="7">
    <location>
        <begin position="1"/>
        <end position="70"/>
    </location>
</feature>
<dbReference type="InterPro" id="IPR039739">
    <property type="entry name" value="MAG2/RNF10"/>
</dbReference>
<feature type="compositionally biased region" description="Low complexity" evidence="7">
    <location>
        <begin position="689"/>
        <end position="703"/>
    </location>
</feature>
<dbReference type="Proteomes" id="UP000803884">
    <property type="component" value="Unassembled WGS sequence"/>
</dbReference>
<dbReference type="CDD" id="cd16536">
    <property type="entry name" value="RING-HC_RNF10"/>
    <property type="match status" value="1"/>
</dbReference>
<accession>A0AB34KDJ4</accession>
<evidence type="ECO:0000256" key="4">
    <source>
        <dbReference type="ARBA" id="ARBA00022771"/>
    </source>
</evidence>
<comment type="caution">
    <text evidence="9">The sequence shown here is derived from an EMBL/GenBank/DDBJ whole genome shotgun (WGS) entry which is preliminary data.</text>
</comment>
<feature type="compositionally biased region" description="Low complexity" evidence="7">
    <location>
        <begin position="12"/>
        <end position="29"/>
    </location>
</feature>
<evidence type="ECO:0000313" key="10">
    <source>
        <dbReference type="Proteomes" id="UP000803884"/>
    </source>
</evidence>
<dbReference type="SMART" id="SM00184">
    <property type="entry name" value="RING"/>
    <property type="match status" value="1"/>
</dbReference>
<feature type="compositionally biased region" description="Basic residues" evidence="7">
    <location>
        <begin position="60"/>
        <end position="69"/>
    </location>
</feature>
<feature type="region of interest" description="Disordered" evidence="7">
    <location>
        <begin position="106"/>
        <end position="129"/>
    </location>
</feature>
<protein>
    <recommendedName>
        <fullName evidence="8">RING-type domain-containing protein</fullName>
    </recommendedName>
</protein>
<feature type="compositionally biased region" description="Basic residues" evidence="7">
    <location>
        <begin position="704"/>
        <end position="713"/>
    </location>
</feature>